<comment type="subunit">
    <text evidence="3">Binds to multiple calmodulin (CaM) in the presence of Ca(2+) and CaM-like proteins.</text>
</comment>
<reference evidence="6 7" key="1">
    <citation type="journal article" date="2015" name="Proc. Natl. Acad. Sci. U.S.A.">
        <title>The resurrection genome of Boea hygrometrica: A blueprint for survival of dehydration.</title>
        <authorList>
            <person name="Xiao L."/>
            <person name="Yang G."/>
            <person name="Zhang L."/>
            <person name="Yang X."/>
            <person name="Zhao S."/>
            <person name="Ji Z."/>
            <person name="Zhou Q."/>
            <person name="Hu M."/>
            <person name="Wang Y."/>
            <person name="Chen M."/>
            <person name="Xu Y."/>
            <person name="Jin H."/>
            <person name="Xiao X."/>
            <person name="Hu G."/>
            <person name="Bao F."/>
            <person name="Hu Y."/>
            <person name="Wan P."/>
            <person name="Li L."/>
            <person name="Deng X."/>
            <person name="Kuang T."/>
            <person name="Xiang C."/>
            <person name="Zhu J.K."/>
            <person name="Oliver M.J."/>
            <person name="He Y."/>
        </authorList>
    </citation>
    <scope>NUCLEOTIDE SEQUENCE [LARGE SCALE GENOMIC DNA]</scope>
    <source>
        <strain evidence="7">cv. XS01</strain>
    </source>
</reference>
<dbReference type="PANTHER" id="PTHR32295:SF174">
    <property type="entry name" value="PROTEIN IQ-DOMAIN 24"/>
    <property type="match status" value="1"/>
</dbReference>
<organism evidence="6 7">
    <name type="scientific">Dorcoceras hygrometricum</name>
    <dbReference type="NCBI Taxonomy" id="472368"/>
    <lineage>
        <taxon>Eukaryota</taxon>
        <taxon>Viridiplantae</taxon>
        <taxon>Streptophyta</taxon>
        <taxon>Embryophyta</taxon>
        <taxon>Tracheophyta</taxon>
        <taxon>Spermatophyta</taxon>
        <taxon>Magnoliopsida</taxon>
        <taxon>eudicotyledons</taxon>
        <taxon>Gunneridae</taxon>
        <taxon>Pentapetalae</taxon>
        <taxon>asterids</taxon>
        <taxon>lamiids</taxon>
        <taxon>Lamiales</taxon>
        <taxon>Gesneriaceae</taxon>
        <taxon>Didymocarpoideae</taxon>
        <taxon>Trichosporeae</taxon>
        <taxon>Loxocarpinae</taxon>
        <taxon>Dorcoceras</taxon>
    </lineage>
</organism>
<keyword evidence="7" id="KW-1185">Reference proteome</keyword>
<evidence type="ECO:0000256" key="3">
    <source>
        <dbReference type="ARBA" id="ARBA00024378"/>
    </source>
</evidence>
<dbReference type="GO" id="GO:0005516">
    <property type="term" value="F:calmodulin binding"/>
    <property type="evidence" value="ECO:0007669"/>
    <property type="project" value="UniProtKB-KW"/>
</dbReference>
<dbReference type="CDD" id="cd23767">
    <property type="entry name" value="IQCD"/>
    <property type="match status" value="1"/>
</dbReference>
<feature type="compositionally biased region" description="Low complexity" evidence="4">
    <location>
        <begin position="169"/>
        <end position="179"/>
    </location>
</feature>
<dbReference type="PROSITE" id="PS50096">
    <property type="entry name" value="IQ"/>
    <property type="match status" value="2"/>
</dbReference>
<dbReference type="Proteomes" id="UP000250235">
    <property type="component" value="Unassembled WGS sequence"/>
</dbReference>
<feature type="region of interest" description="Disordered" evidence="4">
    <location>
        <begin position="169"/>
        <end position="230"/>
    </location>
</feature>
<comment type="similarity">
    <text evidence="2">Belongs to the IQD family.</text>
</comment>
<dbReference type="PANTHER" id="PTHR32295">
    <property type="entry name" value="IQ-DOMAIN 5-RELATED"/>
    <property type="match status" value="1"/>
</dbReference>
<dbReference type="InterPro" id="IPR025064">
    <property type="entry name" value="DUF4005"/>
</dbReference>
<dbReference type="InterPro" id="IPR000048">
    <property type="entry name" value="IQ_motif_EF-hand-BS"/>
</dbReference>
<name>A0A2Z7C552_9LAMI</name>
<keyword evidence="1" id="KW-0112">Calmodulin-binding</keyword>
<evidence type="ECO:0000256" key="4">
    <source>
        <dbReference type="SAM" id="MobiDB-lite"/>
    </source>
</evidence>
<dbReference type="Gene3D" id="1.20.5.190">
    <property type="match status" value="1"/>
</dbReference>
<feature type="compositionally biased region" description="Polar residues" evidence="4">
    <location>
        <begin position="180"/>
        <end position="189"/>
    </location>
</feature>
<evidence type="ECO:0000313" key="7">
    <source>
        <dbReference type="Proteomes" id="UP000250235"/>
    </source>
</evidence>
<evidence type="ECO:0000259" key="5">
    <source>
        <dbReference type="Pfam" id="PF13178"/>
    </source>
</evidence>
<dbReference type="AlphaFoldDB" id="A0A2Z7C552"/>
<feature type="region of interest" description="Disordered" evidence="4">
    <location>
        <begin position="16"/>
        <end position="51"/>
    </location>
</feature>
<accession>A0A2Z7C552</accession>
<dbReference type="OrthoDB" id="1686972at2759"/>
<dbReference type="EMBL" id="KQ999839">
    <property type="protein sequence ID" value="KZV41041.1"/>
    <property type="molecule type" value="Genomic_DNA"/>
</dbReference>
<dbReference type="Pfam" id="PF13178">
    <property type="entry name" value="DUF4005"/>
    <property type="match status" value="1"/>
</dbReference>
<feature type="compositionally biased region" description="Polar residues" evidence="4">
    <location>
        <begin position="309"/>
        <end position="327"/>
    </location>
</feature>
<dbReference type="Pfam" id="PF00612">
    <property type="entry name" value="IQ"/>
    <property type="match status" value="1"/>
</dbReference>
<feature type="compositionally biased region" description="Polar residues" evidence="4">
    <location>
        <begin position="196"/>
        <end position="215"/>
    </location>
</feature>
<sequence length="440" mass="49200">MGKITRWLRSLLGHRTSQPESTLVKEKKTNRKSSLANDSADRSVRGPQFHDPSASPYAEALDANKHAIAVAAATAAVAEAALAAAHAAAEVVRLTTGGVGEYVNIDRRRMLAAVKIQSAFRGCLARRAFRALKGLVKLQALVRGRIVRNRSIVMLRRMQAMARIQARASTSRSYMSESSTPNTKFSNNRKPGIGIANTTNEEILSRSGFKQSPSPRKQHSPRSRVDSTVNKDGSDLGFIWLDQWMEQSTWSNHKNRPRDVSHNDNTSDDKILEIDTWKPHQSIRQSNRMSLVSEYFSAWNNTEREYNKSDSMSRLSSKLQNPNPSISSEEVSYVRSPLFVQETDGAVSWTAENSPIIRDPFSRPTSYRRLSFSPTRNKCSRSLADNYFGHPNYMANTESSLAKLRSHSAPKQRMQFEAFGLGGKLNPVLRENDVCSEKIG</sequence>
<protein>
    <recommendedName>
        <fullName evidence="5">DUF4005 domain-containing protein</fullName>
    </recommendedName>
</protein>
<evidence type="ECO:0000313" key="6">
    <source>
        <dbReference type="EMBL" id="KZV41041.1"/>
    </source>
</evidence>
<evidence type="ECO:0000256" key="2">
    <source>
        <dbReference type="ARBA" id="ARBA00024341"/>
    </source>
</evidence>
<feature type="domain" description="DUF4005" evidence="5">
    <location>
        <begin position="373"/>
        <end position="414"/>
    </location>
</feature>
<proteinExistence type="inferred from homology"/>
<evidence type="ECO:0000256" key="1">
    <source>
        <dbReference type="ARBA" id="ARBA00022860"/>
    </source>
</evidence>
<feature type="region of interest" description="Disordered" evidence="4">
    <location>
        <begin position="308"/>
        <end position="327"/>
    </location>
</feature>
<gene>
    <name evidence="6" type="ORF">F511_14017</name>
</gene>